<organism evidence="3">
    <name type="scientific">Candidatus Kentrum sp. LPFa</name>
    <dbReference type="NCBI Taxonomy" id="2126335"/>
    <lineage>
        <taxon>Bacteria</taxon>
        <taxon>Pseudomonadati</taxon>
        <taxon>Pseudomonadota</taxon>
        <taxon>Gammaproteobacteria</taxon>
        <taxon>Candidatus Kentrum</taxon>
    </lineage>
</organism>
<feature type="chain" id="PRO_5036354196" evidence="1">
    <location>
        <begin position="24"/>
        <end position="72"/>
    </location>
</feature>
<sequence>MRKIIYFFMMSFLALYGRDFVFASDVAEEHSKFNDSATANNRAMGGGMPYPDPINREIGGGTSCPKCDDKKP</sequence>
<dbReference type="EMBL" id="CAADFM010000105">
    <property type="protein sequence ID" value="VFK14401.1"/>
    <property type="molecule type" value="Genomic_DNA"/>
</dbReference>
<evidence type="ECO:0000256" key="1">
    <source>
        <dbReference type="SAM" id="SignalP"/>
    </source>
</evidence>
<name>A0A450XLV8_9GAMM</name>
<keyword evidence="1" id="KW-0732">Signal</keyword>
<dbReference type="AlphaFoldDB" id="A0A450XLV8"/>
<protein>
    <submittedName>
        <fullName evidence="3">Uncharacterized protein</fullName>
    </submittedName>
</protein>
<reference evidence="3" key="1">
    <citation type="submission" date="2019-02" db="EMBL/GenBank/DDBJ databases">
        <authorList>
            <person name="Gruber-Vodicka R. H."/>
            <person name="Seah K. B. B."/>
        </authorList>
    </citation>
    <scope>NUCLEOTIDE SEQUENCE</scope>
    <source>
        <strain evidence="2">BECK_S312</strain>
        <strain evidence="3">BECK_S426</strain>
    </source>
</reference>
<evidence type="ECO:0000313" key="3">
    <source>
        <dbReference type="EMBL" id="VFK30254.1"/>
    </source>
</evidence>
<accession>A0A450XLV8</accession>
<dbReference type="EMBL" id="CAADFP010000106">
    <property type="protein sequence ID" value="VFK30254.1"/>
    <property type="molecule type" value="Genomic_DNA"/>
</dbReference>
<feature type="signal peptide" evidence="1">
    <location>
        <begin position="1"/>
        <end position="23"/>
    </location>
</feature>
<gene>
    <name evidence="2" type="ORF">BECKLPF1236A_GA0070988_101051</name>
    <name evidence="3" type="ORF">BECKLPF1236C_GA0070990_101061</name>
</gene>
<evidence type="ECO:0000313" key="2">
    <source>
        <dbReference type="EMBL" id="VFK14401.1"/>
    </source>
</evidence>
<proteinExistence type="predicted"/>